<dbReference type="GO" id="GO:0003697">
    <property type="term" value="F:single-stranded DNA binding"/>
    <property type="evidence" value="ECO:0007669"/>
    <property type="project" value="InterPro"/>
</dbReference>
<reference evidence="4" key="1">
    <citation type="submission" date="2016-10" db="EMBL/GenBank/DDBJ databases">
        <authorList>
            <person name="Varghese N."/>
            <person name="Submissions S."/>
        </authorList>
    </citation>
    <scope>NUCLEOTIDE SEQUENCE [LARGE SCALE GENOMIC DNA]</scope>
    <source>
        <strain evidence="4">CGMCC 4.3506</strain>
    </source>
</reference>
<dbReference type="PIRSF" id="PIRSF002070">
    <property type="entry name" value="SSB"/>
    <property type="match status" value="1"/>
</dbReference>
<dbReference type="GO" id="GO:0009295">
    <property type="term" value="C:nucleoid"/>
    <property type="evidence" value="ECO:0007669"/>
    <property type="project" value="TreeGrafter"/>
</dbReference>
<dbReference type="InterPro" id="IPR011344">
    <property type="entry name" value="ssDNA-bd"/>
</dbReference>
<dbReference type="InterPro" id="IPR012340">
    <property type="entry name" value="NA-bd_OB-fold"/>
</dbReference>
<keyword evidence="1 2" id="KW-0238">DNA-binding</keyword>
<evidence type="ECO:0000256" key="2">
    <source>
        <dbReference type="PIRNR" id="PIRNR002070"/>
    </source>
</evidence>
<accession>A0A1G7S8Z8</accession>
<keyword evidence="4" id="KW-1185">Reference proteome</keyword>
<dbReference type="PANTHER" id="PTHR10302">
    <property type="entry name" value="SINGLE-STRANDED DNA-BINDING PROTEIN"/>
    <property type="match status" value="1"/>
</dbReference>
<protein>
    <recommendedName>
        <fullName evidence="2">Single-stranded DNA-binding protein</fullName>
    </recommendedName>
</protein>
<organism evidence="3 4">
    <name type="scientific">Lentzea fradiae</name>
    <dbReference type="NCBI Taxonomy" id="200378"/>
    <lineage>
        <taxon>Bacteria</taxon>
        <taxon>Bacillati</taxon>
        <taxon>Actinomycetota</taxon>
        <taxon>Actinomycetes</taxon>
        <taxon>Pseudonocardiales</taxon>
        <taxon>Pseudonocardiaceae</taxon>
        <taxon>Lentzea</taxon>
    </lineage>
</organism>
<evidence type="ECO:0000256" key="1">
    <source>
        <dbReference type="ARBA" id="ARBA00023125"/>
    </source>
</evidence>
<dbReference type="PANTHER" id="PTHR10302:SF27">
    <property type="entry name" value="SINGLE-STRANDED DNA-BINDING PROTEIN"/>
    <property type="match status" value="1"/>
</dbReference>
<evidence type="ECO:0000313" key="3">
    <source>
        <dbReference type="EMBL" id="SDG19537.1"/>
    </source>
</evidence>
<dbReference type="AlphaFoldDB" id="A0A1G7S8Z8"/>
<dbReference type="STRING" id="200378.SAMN05216553_106117"/>
<dbReference type="InterPro" id="IPR000424">
    <property type="entry name" value="Primosome_PriB/ssb"/>
</dbReference>
<dbReference type="Gene3D" id="2.40.50.140">
    <property type="entry name" value="Nucleic acid-binding proteins"/>
    <property type="match status" value="1"/>
</dbReference>
<evidence type="ECO:0000313" key="4">
    <source>
        <dbReference type="Proteomes" id="UP000199623"/>
    </source>
</evidence>
<dbReference type="EMBL" id="FNCC01000006">
    <property type="protein sequence ID" value="SDG19537.1"/>
    <property type="molecule type" value="Genomic_DNA"/>
</dbReference>
<name>A0A1G7S8Z8_9PSEU</name>
<dbReference type="GO" id="GO:0006260">
    <property type="term" value="P:DNA replication"/>
    <property type="evidence" value="ECO:0007669"/>
    <property type="project" value="InterPro"/>
</dbReference>
<dbReference type="SUPFAM" id="SSF50249">
    <property type="entry name" value="Nucleic acid-binding proteins"/>
    <property type="match status" value="1"/>
</dbReference>
<dbReference type="PROSITE" id="PS50935">
    <property type="entry name" value="SSB"/>
    <property type="match status" value="1"/>
</dbReference>
<proteinExistence type="predicted"/>
<dbReference type="Proteomes" id="UP000199623">
    <property type="component" value="Unassembled WGS sequence"/>
</dbReference>
<sequence>MSWNSTVVTVVGLVASEISFRHGEDGKSNAYFRLHSTERRYNTAAGDWEDGETLWLGVSCWRKLADSVNTTLSKGDPVIVQGKLRMRHVEKDDVKRTTLTLDALHVGLDLSRVQSLGSPPVVEPGAGEDLVAHTAPF</sequence>
<dbReference type="Pfam" id="PF00436">
    <property type="entry name" value="SSB"/>
    <property type="match status" value="1"/>
</dbReference>
<gene>
    <name evidence="3" type="ORF">SAMN05216553_106117</name>
</gene>
<dbReference type="OrthoDB" id="9809878at2"/>
<dbReference type="CDD" id="cd04496">
    <property type="entry name" value="SSB_OBF"/>
    <property type="match status" value="1"/>
</dbReference>